<keyword evidence="6" id="KW-1185">Reference proteome</keyword>
<keyword evidence="2" id="KW-1133">Transmembrane helix</keyword>
<dbReference type="SUPFAM" id="SSF48726">
    <property type="entry name" value="Immunoglobulin"/>
    <property type="match status" value="2"/>
</dbReference>
<evidence type="ECO:0000256" key="1">
    <source>
        <dbReference type="SAM" id="MobiDB-lite"/>
    </source>
</evidence>
<dbReference type="AlphaFoldDB" id="A0A6A5ED19"/>
<protein>
    <recommendedName>
        <fullName evidence="4">Ig-like domain-containing protein</fullName>
    </recommendedName>
</protein>
<sequence length="349" mass="38514">MVGFRWIQMFLYLILVLQCTAVTEQLPLSVTVRAGDEVTLPCGNVMNDQRECHSITWSFNRLPGRGAADVVIGGQIVQNSVAENCSLVIKNVTEEDVGRYHCIQPKRSDAVDLSVVTMTEQKDNKNVTLNCSVSTYAGCGHTVKWLYHGRDVGKDNKDLKTSQFNCWTSVTFMTSHFIYTSEDYYKILKCNVTDRYTGKVIIFGLQSSVGVNKTAPRSNDSTTKPQQGWWWLYIIVPVGLAALSITVVALIRRRRNKGNKSHKKENVELCLNPPATQSAPETSQNTADPEDGVSYASVSFTKKTNSRDQVRGSEDAVTYSTVNAPSSSGSSADPSNLYATVIKTNNSTV</sequence>
<evidence type="ECO:0000313" key="6">
    <source>
        <dbReference type="Proteomes" id="UP000465112"/>
    </source>
</evidence>
<feature type="chain" id="PRO_5025441075" description="Ig-like domain-containing protein" evidence="3">
    <location>
        <begin position="22"/>
        <end position="349"/>
    </location>
</feature>
<dbReference type="SMART" id="SM00409">
    <property type="entry name" value="IG"/>
    <property type="match status" value="1"/>
</dbReference>
<feature type="signal peptide" evidence="3">
    <location>
        <begin position="1"/>
        <end position="21"/>
    </location>
</feature>
<dbReference type="InterPro" id="IPR007110">
    <property type="entry name" value="Ig-like_dom"/>
</dbReference>
<gene>
    <name evidence="5" type="ORF">PFLUV_G00216780</name>
</gene>
<feature type="compositionally biased region" description="Low complexity" evidence="1">
    <location>
        <begin position="324"/>
        <end position="335"/>
    </location>
</feature>
<feature type="transmembrane region" description="Helical" evidence="2">
    <location>
        <begin position="229"/>
        <end position="251"/>
    </location>
</feature>
<keyword evidence="2" id="KW-0812">Transmembrane</keyword>
<proteinExistence type="predicted"/>
<feature type="compositionally biased region" description="Basic and acidic residues" evidence="1">
    <location>
        <begin position="305"/>
        <end position="314"/>
    </location>
</feature>
<dbReference type="Gene3D" id="2.60.40.10">
    <property type="entry name" value="Immunoglobulins"/>
    <property type="match status" value="1"/>
</dbReference>
<evidence type="ECO:0000313" key="5">
    <source>
        <dbReference type="EMBL" id="KAF1376945.1"/>
    </source>
</evidence>
<evidence type="ECO:0000256" key="2">
    <source>
        <dbReference type="SAM" id="Phobius"/>
    </source>
</evidence>
<dbReference type="PANTHER" id="PTHR11422">
    <property type="entry name" value="T-CELL SURFACE GLYCOPROTEIN CD4"/>
    <property type="match status" value="1"/>
</dbReference>
<keyword evidence="2" id="KW-0472">Membrane</keyword>
<feature type="compositionally biased region" description="Polar residues" evidence="1">
    <location>
        <begin position="274"/>
        <end position="287"/>
    </location>
</feature>
<keyword evidence="3" id="KW-0732">Signal</keyword>
<accession>A0A6A5ED19</accession>
<reference evidence="5 6" key="1">
    <citation type="submission" date="2019-06" db="EMBL/GenBank/DDBJ databases">
        <title>A chromosome-scale genome assembly of the European perch, Perca fluviatilis.</title>
        <authorList>
            <person name="Roques C."/>
            <person name="Zahm M."/>
            <person name="Cabau C."/>
            <person name="Klopp C."/>
            <person name="Bouchez O."/>
            <person name="Donnadieu C."/>
            <person name="Kuhl H."/>
            <person name="Gislard M."/>
            <person name="Guendouz S."/>
            <person name="Journot L."/>
            <person name="Haffray P."/>
            <person name="Bestin A."/>
            <person name="Morvezen R."/>
            <person name="Feron R."/>
            <person name="Wen M."/>
            <person name="Jouanno E."/>
            <person name="Herpin A."/>
            <person name="Schartl M."/>
            <person name="Postlethwait J."/>
            <person name="Schaerlinger B."/>
            <person name="Chardard D."/>
            <person name="Lecocq T."/>
            <person name="Poncet C."/>
            <person name="Jaffrelo L."/>
            <person name="Lampietro C."/>
            <person name="Guiguen Y."/>
        </authorList>
    </citation>
    <scope>NUCLEOTIDE SEQUENCE [LARGE SCALE GENOMIC DNA]</scope>
    <source>
        <tissue evidence="5">Blood</tissue>
    </source>
</reference>
<dbReference type="PROSITE" id="PS50835">
    <property type="entry name" value="IG_LIKE"/>
    <property type="match status" value="1"/>
</dbReference>
<dbReference type="InterPro" id="IPR003599">
    <property type="entry name" value="Ig_sub"/>
</dbReference>
<dbReference type="InterPro" id="IPR036179">
    <property type="entry name" value="Ig-like_dom_sf"/>
</dbReference>
<feature type="region of interest" description="Disordered" evidence="1">
    <location>
        <begin position="256"/>
        <end position="335"/>
    </location>
</feature>
<name>A0A6A5ED19_PERFL</name>
<organism evidence="5 6">
    <name type="scientific">Perca fluviatilis</name>
    <name type="common">European perch</name>
    <dbReference type="NCBI Taxonomy" id="8168"/>
    <lineage>
        <taxon>Eukaryota</taxon>
        <taxon>Metazoa</taxon>
        <taxon>Chordata</taxon>
        <taxon>Craniata</taxon>
        <taxon>Vertebrata</taxon>
        <taxon>Euteleostomi</taxon>
        <taxon>Actinopterygii</taxon>
        <taxon>Neopterygii</taxon>
        <taxon>Teleostei</taxon>
        <taxon>Neoteleostei</taxon>
        <taxon>Acanthomorphata</taxon>
        <taxon>Eupercaria</taxon>
        <taxon>Perciformes</taxon>
        <taxon>Percoidei</taxon>
        <taxon>Percidae</taxon>
        <taxon>Percinae</taxon>
        <taxon>Perca</taxon>
    </lineage>
</organism>
<dbReference type="InterPro" id="IPR013783">
    <property type="entry name" value="Ig-like_fold"/>
</dbReference>
<dbReference type="Pfam" id="PF13927">
    <property type="entry name" value="Ig_3"/>
    <property type="match status" value="1"/>
</dbReference>
<dbReference type="EMBL" id="VHII01000018">
    <property type="protein sequence ID" value="KAF1376945.1"/>
    <property type="molecule type" value="Genomic_DNA"/>
</dbReference>
<dbReference type="Proteomes" id="UP000465112">
    <property type="component" value="Unassembled WGS sequence"/>
</dbReference>
<evidence type="ECO:0000259" key="4">
    <source>
        <dbReference type="PROSITE" id="PS50835"/>
    </source>
</evidence>
<feature type="domain" description="Ig-like" evidence="4">
    <location>
        <begin position="20"/>
        <end position="114"/>
    </location>
</feature>
<evidence type="ECO:0000256" key="3">
    <source>
        <dbReference type="SAM" id="SignalP"/>
    </source>
</evidence>
<comment type="caution">
    <text evidence="5">The sequence shown here is derived from an EMBL/GenBank/DDBJ whole genome shotgun (WGS) entry which is preliminary data.</text>
</comment>